<reference evidence="1" key="1">
    <citation type="submission" date="2020-11" db="EMBL/GenBank/DDBJ databases">
        <authorList>
            <person name="Tran Van P."/>
        </authorList>
    </citation>
    <scope>NUCLEOTIDE SEQUENCE</scope>
</reference>
<dbReference type="GO" id="GO:0005794">
    <property type="term" value="C:Golgi apparatus"/>
    <property type="evidence" value="ECO:0007669"/>
    <property type="project" value="InterPro"/>
</dbReference>
<dbReference type="GO" id="GO:2000009">
    <property type="term" value="P:negative regulation of protein localization to cell surface"/>
    <property type="evidence" value="ECO:0007669"/>
    <property type="project" value="TreeGrafter"/>
</dbReference>
<name>A0A7R9MSR1_9ACAR</name>
<proteinExistence type="predicted"/>
<evidence type="ECO:0000313" key="2">
    <source>
        <dbReference type="Proteomes" id="UP000728032"/>
    </source>
</evidence>
<dbReference type="OrthoDB" id="10063653at2759"/>
<dbReference type="PANTHER" id="PTHR16528:SF2">
    <property type="entry name" value="GOLGI-ASSOCIATED PDZ AND COILED-COIL MOTIF-CONTAINING PROTEIN"/>
    <property type="match status" value="1"/>
</dbReference>
<dbReference type="InterPro" id="IPR038879">
    <property type="entry name" value="GOPC"/>
</dbReference>
<dbReference type="Proteomes" id="UP000728032">
    <property type="component" value="Unassembled WGS sequence"/>
</dbReference>
<evidence type="ECO:0000313" key="1">
    <source>
        <dbReference type="EMBL" id="CAD7665387.1"/>
    </source>
</evidence>
<sequence length="96" mass="11243">MLRTIERTLPTESSDILKQKCRQLASKHEECLQLRKENVSLRRQTLQLQSELFGSRLAAKYLDKELAGRIQQIQLLGREAKDADHDRLWNQLEAEI</sequence>
<dbReference type="AlphaFoldDB" id="A0A7R9MSR1"/>
<dbReference type="GO" id="GO:0030140">
    <property type="term" value="C:trans-Golgi network transport vesicle"/>
    <property type="evidence" value="ECO:0007669"/>
    <property type="project" value="TreeGrafter"/>
</dbReference>
<dbReference type="PANTHER" id="PTHR16528">
    <property type="entry name" value="GOLGI-ASSOCIATED PDZ AND COILED-COIL MOTIF-CONTAINING"/>
    <property type="match status" value="1"/>
</dbReference>
<feature type="non-terminal residue" evidence="1">
    <location>
        <position position="96"/>
    </location>
</feature>
<accession>A0A7R9MSR1</accession>
<dbReference type="EMBL" id="OC960512">
    <property type="protein sequence ID" value="CAD7665387.1"/>
    <property type="molecule type" value="Genomic_DNA"/>
</dbReference>
<dbReference type="GO" id="GO:0044325">
    <property type="term" value="F:transmembrane transporter binding"/>
    <property type="evidence" value="ECO:0007669"/>
    <property type="project" value="TreeGrafter"/>
</dbReference>
<organism evidence="1">
    <name type="scientific">Oppiella nova</name>
    <dbReference type="NCBI Taxonomy" id="334625"/>
    <lineage>
        <taxon>Eukaryota</taxon>
        <taxon>Metazoa</taxon>
        <taxon>Ecdysozoa</taxon>
        <taxon>Arthropoda</taxon>
        <taxon>Chelicerata</taxon>
        <taxon>Arachnida</taxon>
        <taxon>Acari</taxon>
        <taxon>Acariformes</taxon>
        <taxon>Sarcoptiformes</taxon>
        <taxon>Oribatida</taxon>
        <taxon>Brachypylina</taxon>
        <taxon>Oppioidea</taxon>
        <taxon>Oppiidae</taxon>
        <taxon>Oppiella</taxon>
    </lineage>
</organism>
<dbReference type="EMBL" id="CAJPVJ010045687">
    <property type="protein sequence ID" value="CAG2182523.1"/>
    <property type="molecule type" value="Genomic_DNA"/>
</dbReference>
<gene>
    <name evidence="1" type="ORF">ONB1V03_LOCUS21944</name>
</gene>
<protein>
    <submittedName>
        <fullName evidence="1">Uncharacterized protein</fullName>
    </submittedName>
</protein>
<keyword evidence="2" id="KW-1185">Reference proteome</keyword>
<dbReference type="GO" id="GO:0016020">
    <property type="term" value="C:membrane"/>
    <property type="evidence" value="ECO:0007669"/>
    <property type="project" value="TreeGrafter"/>
</dbReference>